<dbReference type="AlphaFoldDB" id="A0ABD4XDH7"/>
<evidence type="ECO:0000313" key="5">
    <source>
        <dbReference type="EMBL" id="MDE4167369.1"/>
    </source>
</evidence>
<evidence type="ECO:0000256" key="3">
    <source>
        <dbReference type="SAM" id="MobiDB-lite"/>
    </source>
</evidence>
<keyword evidence="2" id="KW-0227">DNA damage</keyword>
<sequence length="573" mass="62093">MSHRRILSLWFPRLGAERVMRAGRGSLAGPLAIVEELSNTQVISALNEAAEAEGLFVGQPLRDAHAICATLLTRKRNIPAETAFLMALGRWAGKFSPWVAPQVPDEINLDMTGCSHLFDGEAALLTQIDADCADMGITVRMGLADTLGAAWALARYAGQAAGLPVDRSGDAIDQEARATRARAARISVRPAAPGQGAPSGKAGRRHWTRGGAAPQAVELSQQPERIAPVGQAHRVLAPLPVAALRLEASAVAQLGRLGLRQIGDLLDQPRASLARRFGRGLVLRLDQAMGSTPEPVSPAGVPDSFAVRLTLPEPIGLVEDLQAGIDRMLPRLCALLEERGKGARLLRLEAHRVDQAAQIVTVGLARPSRDPDRIRPLLAMKLEQIDAGLGIEMLRLEAMQAEPIHARTQAGHLEATAAARTRQAGGQTVALEDLIGRIGARVGLEAITRRHPVETHIPEKTAKVLAAAWSEPAQDWPAAPHARPLLLWRPELVMAPDVPQVPERFRWRGRDWELATAEGPERIAPEWWLEDPNWRSGVRDYWVVVTTCGARLWVFFAHGAALSRGWFCQGSFA</sequence>
<dbReference type="PANTHER" id="PTHR35369">
    <property type="entry name" value="BLR3025 PROTEIN-RELATED"/>
    <property type="match status" value="1"/>
</dbReference>
<reference evidence="5 6" key="1">
    <citation type="submission" date="2023-02" db="EMBL/GenBank/DDBJ databases">
        <title>Population genomics of bacteria associated with diatom.</title>
        <authorList>
            <person name="Xie J."/>
            <person name="Wang H."/>
        </authorList>
    </citation>
    <scope>NUCLEOTIDE SEQUENCE [LARGE SCALE GENOMIC DNA]</scope>
    <source>
        <strain evidence="5 6">PT47_8</strain>
    </source>
</reference>
<dbReference type="Proteomes" id="UP001218364">
    <property type="component" value="Unassembled WGS sequence"/>
</dbReference>
<evidence type="ECO:0000259" key="4">
    <source>
        <dbReference type="Pfam" id="PF00817"/>
    </source>
</evidence>
<evidence type="ECO:0000313" key="6">
    <source>
        <dbReference type="Proteomes" id="UP001218364"/>
    </source>
</evidence>
<comment type="similarity">
    <text evidence="1">Belongs to the DNA polymerase type-Y family.</text>
</comment>
<protein>
    <submittedName>
        <fullName evidence="5">DNA polymerase Y family protein</fullName>
    </submittedName>
</protein>
<name>A0ABD4XDH7_9RHOB</name>
<dbReference type="InterPro" id="IPR050356">
    <property type="entry name" value="SulA_CellDiv_inhibitor"/>
</dbReference>
<dbReference type="RefSeq" id="WP_274839997.1">
    <property type="nucleotide sequence ID" value="NZ_JARCJF010000009.1"/>
</dbReference>
<dbReference type="CDD" id="cd03468">
    <property type="entry name" value="PolY_like"/>
    <property type="match status" value="1"/>
</dbReference>
<dbReference type="InterPro" id="IPR043128">
    <property type="entry name" value="Rev_trsase/Diguanyl_cyclase"/>
</dbReference>
<dbReference type="InterPro" id="IPR043502">
    <property type="entry name" value="DNA/RNA_pol_sf"/>
</dbReference>
<dbReference type="Pfam" id="PF00817">
    <property type="entry name" value="IMS"/>
    <property type="match status" value="1"/>
</dbReference>
<dbReference type="EMBL" id="JARCJK010000009">
    <property type="protein sequence ID" value="MDE4167369.1"/>
    <property type="molecule type" value="Genomic_DNA"/>
</dbReference>
<gene>
    <name evidence="5" type="ORF">PXK24_16855</name>
</gene>
<proteinExistence type="inferred from homology"/>
<dbReference type="GO" id="GO:0006974">
    <property type="term" value="P:DNA damage response"/>
    <property type="evidence" value="ECO:0007669"/>
    <property type="project" value="UniProtKB-KW"/>
</dbReference>
<evidence type="ECO:0000256" key="1">
    <source>
        <dbReference type="ARBA" id="ARBA00010945"/>
    </source>
</evidence>
<dbReference type="Gene3D" id="3.40.1170.60">
    <property type="match status" value="1"/>
</dbReference>
<dbReference type="SUPFAM" id="SSF56672">
    <property type="entry name" value="DNA/RNA polymerases"/>
    <property type="match status" value="1"/>
</dbReference>
<accession>A0ABD4XDH7</accession>
<dbReference type="PANTHER" id="PTHR35369:SF2">
    <property type="entry name" value="BLR3025 PROTEIN"/>
    <property type="match status" value="1"/>
</dbReference>
<comment type="caution">
    <text evidence="5">The sequence shown here is derived from an EMBL/GenBank/DDBJ whole genome shotgun (WGS) entry which is preliminary data.</text>
</comment>
<feature type="domain" description="UmuC" evidence="4">
    <location>
        <begin position="26"/>
        <end position="152"/>
    </location>
</feature>
<feature type="region of interest" description="Disordered" evidence="3">
    <location>
        <begin position="189"/>
        <end position="218"/>
    </location>
</feature>
<evidence type="ECO:0000256" key="2">
    <source>
        <dbReference type="ARBA" id="ARBA00022763"/>
    </source>
</evidence>
<organism evidence="5 6">
    <name type="scientific">Phaeobacter gallaeciensis</name>
    <dbReference type="NCBI Taxonomy" id="60890"/>
    <lineage>
        <taxon>Bacteria</taxon>
        <taxon>Pseudomonadati</taxon>
        <taxon>Pseudomonadota</taxon>
        <taxon>Alphaproteobacteria</taxon>
        <taxon>Rhodobacterales</taxon>
        <taxon>Roseobacteraceae</taxon>
        <taxon>Phaeobacter</taxon>
    </lineage>
</organism>
<dbReference type="InterPro" id="IPR001126">
    <property type="entry name" value="UmuC"/>
</dbReference>
<dbReference type="Gene3D" id="3.30.70.270">
    <property type="match status" value="1"/>
</dbReference>